<keyword evidence="1" id="KW-0808">Transferase</keyword>
<name>A0A5D8YDD7_9GAMM</name>
<evidence type="ECO:0000313" key="1">
    <source>
        <dbReference type="EMBL" id="TZF80516.1"/>
    </source>
</evidence>
<dbReference type="GO" id="GO:0032259">
    <property type="term" value="P:methylation"/>
    <property type="evidence" value="ECO:0007669"/>
    <property type="project" value="UniProtKB-KW"/>
</dbReference>
<organism evidence="1 2">
    <name type="scientific">Cognatilysobacter lacus</name>
    <dbReference type="NCBI Taxonomy" id="1643323"/>
    <lineage>
        <taxon>Bacteria</taxon>
        <taxon>Pseudomonadati</taxon>
        <taxon>Pseudomonadota</taxon>
        <taxon>Gammaproteobacteria</taxon>
        <taxon>Lysobacterales</taxon>
        <taxon>Lysobacteraceae</taxon>
        <taxon>Cognatilysobacter</taxon>
    </lineage>
</organism>
<dbReference type="AlphaFoldDB" id="A0A5D8YDD7"/>
<dbReference type="GO" id="GO:0008168">
    <property type="term" value="F:methyltransferase activity"/>
    <property type="evidence" value="ECO:0007669"/>
    <property type="project" value="UniProtKB-KW"/>
</dbReference>
<reference evidence="1 2" key="1">
    <citation type="submission" date="2019-08" db="EMBL/GenBank/DDBJ databases">
        <title>Draft genome sequence of Lysobacter sp. UKS-15.</title>
        <authorList>
            <person name="Im W.-T."/>
        </authorList>
    </citation>
    <scope>NUCLEOTIDE SEQUENCE [LARGE SCALE GENOMIC DNA]</scope>
    <source>
        <strain evidence="1 2">UKS-15</strain>
    </source>
</reference>
<feature type="non-terminal residue" evidence="1">
    <location>
        <position position="104"/>
    </location>
</feature>
<dbReference type="EMBL" id="VTRV01000272">
    <property type="protein sequence ID" value="TZF80516.1"/>
    <property type="molecule type" value="Genomic_DNA"/>
</dbReference>
<comment type="caution">
    <text evidence="1">The sequence shown here is derived from an EMBL/GenBank/DDBJ whole genome shotgun (WGS) entry which is preliminary data.</text>
</comment>
<dbReference type="Proteomes" id="UP000323164">
    <property type="component" value="Unassembled WGS sequence"/>
</dbReference>
<gene>
    <name evidence="1" type="ORF">FW784_14015</name>
</gene>
<keyword evidence="1" id="KW-0489">Methyltransferase</keyword>
<protein>
    <submittedName>
        <fullName evidence="1">16S rRNA methyltransferase</fullName>
    </submittedName>
</protein>
<sequence length="104" mass="10856">MQADPALDALFLPFDDGTLPAPTGGAFLGARPGPALQRWASAGLTCEQDYRPTAAALERAGIEPIRDELVPPAAFSTVLVLPSRQRDQSRATLARAVMLAGANG</sequence>
<accession>A0A5D8YDD7</accession>
<proteinExistence type="predicted"/>
<keyword evidence="2" id="KW-1185">Reference proteome</keyword>
<evidence type="ECO:0000313" key="2">
    <source>
        <dbReference type="Proteomes" id="UP000323164"/>
    </source>
</evidence>